<dbReference type="PANTHER" id="PTHR13492:SF2">
    <property type="entry name" value="RING FINGER PROTEIN 37"/>
    <property type="match status" value="1"/>
</dbReference>
<feature type="region of interest" description="Disordered" evidence="1">
    <location>
        <begin position="213"/>
        <end position="247"/>
    </location>
</feature>
<dbReference type="STRING" id="158441.A0A226DLD3"/>
<evidence type="ECO:0000313" key="4">
    <source>
        <dbReference type="Proteomes" id="UP000198287"/>
    </source>
</evidence>
<protein>
    <submittedName>
        <fullName evidence="3">RING finger protein 37</fullName>
    </submittedName>
</protein>
<feature type="compositionally biased region" description="Polar residues" evidence="1">
    <location>
        <begin position="355"/>
        <end position="365"/>
    </location>
</feature>
<dbReference type="PANTHER" id="PTHR13492">
    <property type="entry name" value="RING FINGER PROTEIN 37"/>
    <property type="match status" value="1"/>
</dbReference>
<dbReference type="GO" id="GO:0005634">
    <property type="term" value="C:nucleus"/>
    <property type="evidence" value="ECO:0007669"/>
    <property type="project" value="TreeGrafter"/>
</dbReference>
<dbReference type="Pfam" id="PF04564">
    <property type="entry name" value="U-box"/>
    <property type="match status" value="1"/>
</dbReference>
<dbReference type="OrthoDB" id="20295at2759"/>
<dbReference type="OMA" id="PSVECEA"/>
<comment type="caution">
    <text evidence="3">The sequence shown here is derived from an EMBL/GenBank/DDBJ whole genome shotgun (WGS) entry which is preliminary data.</text>
</comment>
<accession>A0A226DLD3</accession>
<dbReference type="EMBL" id="LNIX01000017">
    <property type="protein sequence ID" value="OXA45798.1"/>
    <property type="molecule type" value="Genomic_DNA"/>
</dbReference>
<feature type="domain" description="U-box" evidence="2">
    <location>
        <begin position="250"/>
        <end position="330"/>
    </location>
</feature>
<dbReference type="PROSITE" id="PS51698">
    <property type="entry name" value="U_BOX"/>
    <property type="match status" value="1"/>
</dbReference>
<dbReference type="SUPFAM" id="SSF57850">
    <property type="entry name" value="RING/U-box"/>
    <property type="match status" value="1"/>
</dbReference>
<evidence type="ECO:0000256" key="1">
    <source>
        <dbReference type="SAM" id="MobiDB-lite"/>
    </source>
</evidence>
<dbReference type="InterPro" id="IPR045696">
    <property type="entry name" value="Ubox5_N"/>
</dbReference>
<dbReference type="InterPro" id="IPR013083">
    <property type="entry name" value="Znf_RING/FYVE/PHD"/>
</dbReference>
<dbReference type="GO" id="GO:0034450">
    <property type="term" value="F:ubiquitin-ubiquitin ligase activity"/>
    <property type="evidence" value="ECO:0007669"/>
    <property type="project" value="TreeGrafter"/>
</dbReference>
<dbReference type="Gene3D" id="3.30.40.10">
    <property type="entry name" value="Zinc/RING finger domain, C3HC4 (zinc finger)"/>
    <property type="match status" value="1"/>
</dbReference>
<dbReference type="GO" id="GO:0000209">
    <property type="term" value="P:protein polyubiquitination"/>
    <property type="evidence" value="ECO:0007669"/>
    <property type="project" value="TreeGrafter"/>
</dbReference>
<sequence>MNFMTEGVGTTVSVNTVECDGYEVKNLLSSELGLHSSRGFLAESFVRPPVTISIKFPLCIEVSHIVINPKLGKQITSAILIHTETSYRSWTKENNGPISSHLVAKEFINTSPIPNVIVFRNPRFVLRRPFASLPLDHYQRYRNHDVIYNLKHPAFNANQRVVGMEISILRVAGSSVPALGGLQVWGQPCIRCSQDEVNKIYKQWSRILRRGPDSFLNPQVQTTDSSDEGTPAAKKPKLSNNTSSTSTPFSVPDDFLDAITYEIMCQPIRLPCGLAVDALTLEKYYAEEAKFGRLPNDPFTGVTFNDTFKPLADSALKSRINTFILLNQNEPSLSDIPRTLGGMSRSGPITRHGGDTNTACYQSFRNPNYNPRLPNPNNSVSTKKSSSCTVTNDNGYDSADDFHDTGFTQNCITSSHHNSAQKPAAATMRDMMSTDDHMNYELLKMLSGGSNYLAKIKPKINLERNCKDCGLVMNLTRGISSFYIGLCDHVILCKICLSKTDKQARKTCNQCGTEWRAKDCLRIFI</sequence>
<dbReference type="SMART" id="SM00504">
    <property type="entry name" value="Ubox"/>
    <property type="match status" value="1"/>
</dbReference>
<dbReference type="InterPro" id="IPR039847">
    <property type="entry name" value="Ubox5"/>
</dbReference>
<reference evidence="3 4" key="1">
    <citation type="submission" date="2015-12" db="EMBL/GenBank/DDBJ databases">
        <title>The genome of Folsomia candida.</title>
        <authorList>
            <person name="Faddeeva A."/>
            <person name="Derks M.F."/>
            <person name="Anvar Y."/>
            <person name="Smit S."/>
            <person name="Van Straalen N."/>
            <person name="Roelofs D."/>
        </authorList>
    </citation>
    <scope>NUCLEOTIDE SEQUENCE [LARGE SCALE GENOMIC DNA]</scope>
    <source>
        <strain evidence="3 4">VU population</strain>
        <tissue evidence="3">Whole body</tissue>
    </source>
</reference>
<dbReference type="InterPro" id="IPR003613">
    <property type="entry name" value="Ubox_domain"/>
</dbReference>
<organism evidence="3 4">
    <name type="scientific">Folsomia candida</name>
    <name type="common">Springtail</name>
    <dbReference type="NCBI Taxonomy" id="158441"/>
    <lineage>
        <taxon>Eukaryota</taxon>
        <taxon>Metazoa</taxon>
        <taxon>Ecdysozoa</taxon>
        <taxon>Arthropoda</taxon>
        <taxon>Hexapoda</taxon>
        <taxon>Collembola</taxon>
        <taxon>Entomobryomorpha</taxon>
        <taxon>Isotomoidea</taxon>
        <taxon>Isotomidae</taxon>
        <taxon>Proisotominae</taxon>
        <taxon>Folsomia</taxon>
    </lineage>
</organism>
<dbReference type="InterPro" id="IPR039925">
    <property type="entry name" value="RNF37_RING-Ubox"/>
</dbReference>
<evidence type="ECO:0000259" key="2">
    <source>
        <dbReference type="PROSITE" id="PS51698"/>
    </source>
</evidence>
<feature type="compositionally biased region" description="Low complexity" evidence="1">
    <location>
        <begin position="366"/>
        <end position="387"/>
    </location>
</feature>
<name>A0A226DLD3_FOLCA</name>
<proteinExistence type="predicted"/>
<keyword evidence="4" id="KW-1185">Reference proteome</keyword>
<dbReference type="Pfam" id="PF19318">
    <property type="entry name" value="DUF5918"/>
    <property type="match status" value="1"/>
</dbReference>
<dbReference type="Proteomes" id="UP000198287">
    <property type="component" value="Unassembled WGS sequence"/>
</dbReference>
<dbReference type="AlphaFoldDB" id="A0A226DLD3"/>
<feature type="region of interest" description="Disordered" evidence="1">
    <location>
        <begin position="346"/>
        <end position="387"/>
    </location>
</feature>
<gene>
    <name evidence="3" type="ORF">Fcan01_19601</name>
</gene>
<dbReference type="GO" id="GO:0031625">
    <property type="term" value="F:ubiquitin protein ligase binding"/>
    <property type="evidence" value="ECO:0007669"/>
    <property type="project" value="TreeGrafter"/>
</dbReference>
<evidence type="ECO:0000313" key="3">
    <source>
        <dbReference type="EMBL" id="OXA45798.1"/>
    </source>
</evidence>
<dbReference type="CDD" id="cd16660">
    <property type="entry name" value="RING-Ubox_RNF37"/>
    <property type="match status" value="1"/>
</dbReference>